<dbReference type="GO" id="GO:0071949">
    <property type="term" value="F:FAD binding"/>
    <property type="evidence" value="ECO:0007669"/>
    <property type="project" value="TreeGrafter"/>
</dbReference>
<dbReference type="InterPro" id="IPR015904">
    <property type="entry name" value="Sulphide_quinone_reductase"/>
</dbReference>
<dbReference type="InterPro" id="IPR006311">
    <property type="entry name" value="TAT_signal"/>
</dbReference>
<dbReference type="AlphaFoldDB" id="A0A1K1V2V5"/>
<evidence type="ECO:0000259" key="1">
    <source>
        <dbReference type="Pfam" id="PF07992"/>
    </source>
</evidence>
<dbReference type="Proteomes" id="UP000182350">
    <property type="component" value="Unassembled WGS sequence"/>
</dbReference>
<dbReference type="PANTHER" id="PTHR10632:SF2">
    <property type="entry name" value="SULFIDE:QUINONE OXIDOREDUCTASE, MITOCHONDRIAL"/>
    <property type="match status" value="1"/>
</dbReference>
<reference evidence="2 3" key="1">
    <citation type="submission" date="2016-11" db="EMBL/GenBank/DDBJ databases">
        <authorList>
            <person name="Jaros S."/>
            <person name="Januszkiewicz K."/>
            <person name="Wedrychowicz H."/>
        </authorList>
    </citation>
    <scope>NUCLEOTIDE SEQUENCE [LARGE SCALE GENOMIC DNA]</scope>
    <source>
        <strain evidence="2 3">DSM 21637</strain>
    </source>
</reference>
<name>A0A1K1V2V5_9GAMM</name>
<gene>
    <name evidence="2" type="ORF">SAMN02745752_00752</name>
</gene>
<dbReference type="PRINTS" id="PR00368">
    <property type="entry name" value="FADPNR"/>
</dbReference>
<dbReference type="EMBL" id="FPJW01000002">
    <property type="protein sequence ID" value="SFX19473.1"/>
    <property type="molecule type" value="Genomic_DNA"/>
</dbReference>
<dbReference type="SUPFAM" id="SSF51905">
    <property type="entry name" value="FAD/NAD(P)-binding domain"/>
    <property type="match status" value="2"/>
</dbReference>
<dbReference type="OrthoDB" id="9802771at2"/>
<proteinExistence type="predicted"/>
<dbReference type="Pfam" id="PF07992">
    <property type="entry name" value="Pyr_redox_2"/>
    <property type="match status" value="1"/>
</dbReference>
<accession>A0A1K1V2V5</accession>
<dbReference type="PROSITE" id="PS51318">
    <property type="entry name" value="TAT"/>
    <property type="match status" value="1"/>
</dbReference>
<dbReference type="RefSeq" id="WP_072325009.1">
    <property type="nucleotide sequence ID" value="NZ_FPJW01000002.1"/>
</dbReference>
<feature type="domain" description="FAD/NAD(P)-binding" evidence="1">
    <location>
        <begin position="44"/>
        <end position="351"/>
    </location>
</feature>
<dbReference type="GO" id="GO:0070221">
    <property type="term" value="P:sulfide oxidation, using sulfide:quinone oxidoreductase"/>
    <property type="evidence" value="ECO:0007669"/>
    <property type="project" value="TreeGrafter"/>
</dbReference>
<evidence type="ECO:0000313" key="3">
    <source>
        <dbReference type="Proteomes" id="UP000182350"/>
    </source>
</evidence>
<dbReference type="STRING" id="1122209.SAMN02745752_00752"/>
<organism evidence="2 3">
    <name type="scientific">Marinospirillum alkaliphilum DSM 21637</name>
    <dbReference type="NCBI Taxonomy" id="1122209"/>
    <lineage>
        <taxon>Bacteria</taxon>
        <taxon>Pseudomonadati</taxon>
        <taxon>Pseudomonadota</taxon>
        <taxon>Gammaproteobacteria</taxon>
        <taxon>Oceanospirillales</taxon>
        <taxon>Oceanospirillaceae</taxon>
        <taxon>Marinospirillum</taxon>
    </lineage>
</organism>
<keyword evidence="3" id="KW-1185">Reference proteome</keyword>
<dbReference type="InterPro" id="IPR036188">
    <property type="entry name" value="FAD/NAD-bd_sf"/>
</dbReference>
<dbReference type="PANTHER" id="PTHR10632">
    <property type="entry name" value="SULFIDE:QUINONE OXIDOREDUCTASE"/>
    <property type="match status" value="1"/>
</dbReference>
<dbReference type="InterPro" id="IPR023753">
    <property type="entry name" value="FAD/NAD-binding_dom"/>
</dbReference>
<dbReference type="GO" id="GO:0070224">
    <property type="term" value="F:sulfide:quinone oxidoreductase activity"/>
    <property type="evidence" value="ECO:0007669"/>
    <property type="project" value="TreeGrafter"/>
</dbReference>
<dbReference type="Gene3D" id="3.50.50.100">
    <property type="match status" value="1"/>
</dbReference>
<evidence type="ECO:0000313" key="2">
    <source>
        <dbReference type="EMBL" id="SFX19473.1"/>
    </source>
</evidence>
<sequence>MSKKTLPFESVSRRDLLKLGVGAGVVGPLALTAGAAKAVNTNAHIVIVGAGAGGTAMANRLSRSLNGARITVIDAREKHHYQPGWTLVASGAWDKSKAISDTADWMPRSVNWVKGMVAEFDPDNNRVVLNNGQAVDYDYLIVASGLQLRYERIEGMDTRLIGQGKGIGSVYASIDAAAATNDEINRWVASGRGTGLFTLAPTAIKCAGAPLKMTFTTLSKLEATGRRDQFNVEFMTPSGGLFSQPQVHAFVRQRFTDQGVKRNDFYTLKAIDADAKKATFAVRDSEDVTRDYDFIHVVPPMTAPQALLDSPLRFQEGPFVDWMEVNRETLQNERYPNVWGIGDVMGMALNKTAASVKMQAGVLEQNILAHLQGRPLPAKHNGYTSCPLITGIGKAMLVEFGWADNMAMIPSFSFIDPMAESWTVWVMKDRMLRPAYYAMLEGKI</sequence>
<protein>
    <submittedName>
        <fullName evidence="2">Sulfide:quinone oxidoreductase</fullName>
    </submittedName>
</protein>